<sequence>MASRDADRSRLTSLGSKRRSPKITDDPTALADYSLRKRKEFETLISRASRNKSVWVNYAKWEESQKDLKRALDALHHDHIIWLKYIDMEMKNKFVNHARNVWDRAVTLLPRVDQLWYKYIHMEEMLGNVAGARYIFWRWMTWMPDQHGWLSYIKFELRYNEIDKARAIFKRFVQCHPKVSAWIRFAKFEMENGEIERGRNCYERAVEKLADDEDAKQLLVVFPEFEDKFKDGQAKEKVILKLEYFDEKIKLKPMINVSSLEGVESISIESKEKKLTITGNIDPVSLVFKLRKLCYTDILSVGPAKEPEIKKDEGNQKDERGKKEEGKKDDAKKGGRDKKKKDGKDKAQAYPTPMFYHYQQPYQPTVTVTAYYNYPSIEEDPNSCVIFYDGFN</sequence>
<comment type="similarity">
    <text evidence="2">Belongs to the crooked-neck family.</text>
</comment>
<evidence type="ECO:0000313" key="10">
    <source>
        <dbReference type="EMBL" id="KAG5617099.1"/>
    </source>
</evidence>
<dbReference type="GO" id="GO:0000245">
    <property type="term" value="P:spliceosomal complex assembly"/>
    <property type="evidence" value="ECO:0007669"/>
    <property type="project" value="TreeGrafter"/>
</dbReference>
<dbReference type="PANTHER" id="PTHR11246:SF3">
    <property type="entry name" value="CROOKED NECK-LIKE PROTEIN 1"/>
    <property type="match status" value="1"/>
</dbReference>
<dbReference type="GO" id="GO:0000974">
    <property type="term" value="C:Prp19 complex"/>
    <property type="evidence" value="ECO:0007669"/>
    <property type="project" value="TreeGrafter"/>
</dbReference>
<dbReference type="InterPro" id="IPR003107">
    <property type="entry name" value="HAT"/>
</dbReference>
<keyword evidence="11" id="KW-1185">Reference proteome</keyword>
<dbReference type="InterPro" id="IPR011990">
    <property type="entry name" value="TPR-like_helical_dom_sf"/>
</dbReference>
<dbReference type="Gene3D" id="1.25.40.10">
    <property type="entry name" value="Tetratricopeptide repeat domain"/>
    <property type="match status" value="1"/>
</dbReference>
<dbReference type="InterPro" id="IPR045075">
    <property type="entry name" value="Syf1-like"/>
</dbReference>
<organism evidence="10 11">
    <name type="scientific">Solanum commersonii</name>
    <name type="common">Commerson's wild potato</name>
    <name type="synonym">Commerson's nightshade</name>
    <dbReference type="NCBI Taxonomy" id="4109"/>
    <lineage>
        <taxon>Eukaryota</taxon>
        <taxon>Viridiplantae</taxon>
        <taxon>Streptophyta</taxon>
        <taxon>Embryophyta</taxon>
        <taxon>Tracheophyta</taxon>
        <taxon>Spermatophyta</taxon>
        <taxon>Magnoliopsida</taxon>
        <taxon>eudicotyledons</taxon>
        <taxon>Gunneridae</taxon>
        <taxon>Pentapetalae</taxon>
        <taxon>asterids</taxon>
        <taxon>lamiids</taxon>
        <taxon>Solanales</taxon>
        <taxon>Solanaceae</taxon>
        <taxon>Solanoideae</taxon>
        <taxon>Solaneae</taxon>
        <taxon>Solanum</taxon>
    </lineage>
</organism>
<evidence type="ECO:0000256" key="1">
    <source>
        <dbReference type="ARBA" id="ARBA00004123"/>
    </source>
</evidence>
<dbReference type="Proteomes" id="UP000824120">
    <property type="component" value="Chromosome 3"/>
</dbReference>
<proteinExistence type="inferred from homology"/>
<accession>A0A9J5ZYE9</accession>
<feature type="compositionally biased region" description="Basic and acidic residues" evidence="8">
    <location>
        <begin position="307"/>
        <end position="347"/>
    </location>
</feature>
<evidence type="ECO:0000256" key="4">
    <source>
        <dbReference type="ARBA" id="ARBA00022728"/>
    </source>
</evidence>
<gene>
    <name evidence="10" type="ORF">H5410_016923</name>
</gene>
<dbReference type="Gene3D" id="3.30.70.100">
    <property type="match status" value="1"/>
</dbReference>
<dbReference type="AlphaFoldDB" id="A0A9J5ZYE9"/>
<name>A0A9J5ZYE9_SOLCO</name>
<dbReference type="SMART" id="SM00386">
    <property type="entry name" value="HAT"/>
    <property type="match status" value="6"/>
</dbReference>
<dbReference type="GO" id="GO:0071007">
    <property type="term" value="C:U2-type catalytic step 2 spliceosome"/>
    <property type="evidence" value="ECO:0007669"/>
    <property type="project" value="TreeGrafter"/>
</dbReference>
<feature type="domain" description="Pre-mRNA-splicing factor Syf1-like N-terminal HAT-repeats" evidence="9">
    <location>
        <begin position="40"/>
        <end position="178"/>
    </location>
</feature>
<evidence type="ECO:0000256" key="8">
    <source>
        <dbReference type="SAM" id="MobiDB-lite"/>
    </source>
</evidence>
<reference evidence="10 11" key="1">
    <citation type="submission" date="2020-09" db="EMBL/GenBank/DDBJ databases">
        <title>De no assembly of potato wild relative species, Solanum commersonii.</title>
        <authorList>
            <person name="Cho K."/>
        </authorList>
    </citation>
    <scope>NUCLEOTIDE SEQUENCE [LARGE SCALE GENOMIC DNA]</scope>
    <source>
        <strain evidence="10">LZ3.2</strain>
        <tissue evidence="10">Leaf</tissue>
    </source>
</reference>
<dbReference type="GO" id="GO:0071014">
    <property type="term" value="C:post-mRNA release spliceosomal complex"/>
    <property type="evidence" value="ECO:0007669"/>
    <property type="project" value="TreeGrafter"/>
</dbReference>
<keyword evidence="3" id="KW-0507">mRNA processing</keyword>
<comment type="caution">
    <text evidence="10">The sequence shown here is derived from an EMBL/GenBank/DDBJ whole genome shotgun (WGS) entry which is preliminary data.</text>
</comment>
<dbReference type="EMBL" id="JACXVP010000003">
    <property type="protein sequence ID" value="KAG5617099.1"/>
    <property type="molecule type" value="Genomic_DNA"/>
</dbReference>
<evidence type="ECO:0000256" key="2">
    <source>
        <dbReference type="ARBA" id="ARBA00008644"/>
    </source>
</evidence>
<evidence type="ECO:0000256" key="3">
    <source>
        <dbReference type="ARBA" id="ARBA00022664"/>
    </source>
</evidence>
<comment type="subcellular location">
    <subcellularLocation>
        <location evidence="1">Nucleus</location>
    </subcellularLocation>
</comment>
<evidence type="ECO:0000256" key="7">
    <source>
        <dbReference type="ARBA" id="ARBA00023242"/>
    </source>
</evidence>
<feature type="region of interest" description="Disordered" evidence="8">
    <location>
        <begin position="1"/>
        <end position="25"/>
    </location>
</feature>
<keyword evidence="5" id="KW-0677">Repeat</keyword>
<feature type="compositionally biased region" description="Basic and acidic residues" evidence="8">
    <location>
        <begin position="1"/>
        <end position="10"/>
    </location>
</feature>
<keyword evidence="7" id="KW-0539">Nucleus</keyword>
<dbReference type="SUPFAM" id="SSF48452">
    <property type="entry name" value="TPR-like"/>
    <property type="match status" value="1"/>
</dbReference>
<keyword evidence="6" id="KW-0508">mRNA splicing</keyword>
<evidence type="ECO:0000256" key="5">
    <source>
        <dbReference type="ARBA" id="ARBA00022737"/>
    </source>
</evidence>
<protein>
    <recommendedName>
        <fullName evidence="9">Pre-mRNA-splicing factor Syf1-like N-terminal HAT-repeats domain-containing protein</fullName>
    </recommendedName>
</protein>
<dbReference type="GO" id="GO:0071011">
    <property type="term" value="C:precatalytic spliceosome"/>
    <property type="evidence" value="ECO:0007669"/>
    <property type="project" value="TreeGrafter"/>
</dbReference>
<evidence type="ECO:0000256" key="6">
    <source>
        <dbReference type="ARBA" id="ARBA00023187"/>
    </source>
</evidence>
<dbReference type="PANTHER" id="PTHR11246">
    <property type="entry name" value="PRE-MRNA SPLICING FACTOR"/>
    <property type="match status" value="1"/>
</dbReference>
<dbReference type="OrthoDB" id="541719at2759"/>
<dbReference type="InterPro" id="IPR055433">
    <property type="entry name" value="HAT_Syf1-like_N"/>
</dbReference>
<feature type="region of interest" description="Disordered" evidence="8">
    <location>
        <begin position="307"/>
        <end position="352"/>
    </location>
</feature>
<evidence type="ECO:0000313" key="11">
    <source>
        <dbReference type="Proteomes" id="UP000824120"/>
    </source>
</evidence>
<dbReference type="Pfam" id="PF23233">
    <property type="entry name" value="HAT_Syf1_CNRKL1_N"/>
    <property type="match status" value="1"/>
</dbReference>
<keyword evidence="4" id="KW-0747">Spliceosome</keyword>
<evidence type="ECO:0000259" key="9">
    <source>
        <dbReference type="Pfam" id="PF23233"/>
    </source>
</evidence>